<organism evidence="1">
    <name type="scientific">marine sediment metagenome</name>
    <dbReference type="NCBI Taxonomy" id="412755"/>
    <lineage>
        <taxon>unclassified sequences</taxon>
        <taxon>metagenomes</taxon>
        <taxon>ecological metagenomes</taxon>
    </lineage>
</organism>
<gene>
    <name evidence="1" type="ORF">LCGC14_1137530</name>
</gene>
<sequence>MKVIVKEPQQYRESYRRVLFTDVESVKEHGQYTTLTFTDGKRTKRLTRLIVSIEG</sequence>
<dbReference type="EMBL" id="LAZR01005372">
    <property type="protein sequence ID" value="KKN00457.1"/>
    <property type="molecule type" value="Genomic_DNA"/>
</dbReference>
<evidence type="ECO:0000313" key="1">
    <source>
        <dbReference type="EMBL" id="KKN00457.1"/>
    </source>
</evidence>
<dbReference type="AlphaFoldDB" id="A0A0F9MM66"/>
<comment type="caution">
    <text evidence="1">The sequence shown here is derived from an EMBL/GenBank/DDBJ whole genome shotgun (WGS) entry which is preliminary data.</text>
</comment>
<accession>A0A0F9MM66</accession>
<reference evidence="1" key="1">
    <citation type="journal article" date="2015" name="Nature">
        <title>Complex archaea that bridge the gap between prokaryotes and eukaryotes.</title>
        <authorList>
            <person name="Spang A."/>
            <person name="Saw J.H."/>
            <person name="Jorgensen S.L."/>
            <person name="Zaremba-Niedzwiedzka K."/>
            <person name="Martijn J."/>
            <person name="Lind A.E."/>
            <person name="van Eijk R."/>
            <person name="Schleper C."/>
            <person name="Guy L."/>
            <person name="Ettema T.J."/>
        </authorList>
    </citation>
    <scope>NUCLEOTIDE SEQUENCE</scope>
</reference>
<proteinExistence type="predicted"/>
<protein>
    <submittedName>
        <fullName evidence="1">Uncharacterized protein</fullName>
    </submittedName>
</protein>
<name>A0A0F9MM66_9ZZZZ</name>